<dbReference type="SUPFAM" id="SSF51556">
    <property type="entry name" value="Metallo-dependent hydrolases"/>
    <property type="match status" value="1"/>
</dbReference>
<name>A0AAN1RY47_9BORD</name>
<keyword evidence="2" id="KW-0378">Hydrolase</keyword>
<dbReference type="GO" id="GO:0016787">
    <property type="term" value="F:hydrolase activity"/>
    <property type="evidence" value="ECO:0007669"/>
    <property type="project" value="UniProtKB-KW"/>
</dbReference>
<reference evidence="3" key="1">
    <citation type="submission" date="2017-10" db="EMBL/GenBank/DDBJ databases">
        <title>Whole genome sequencing of various Bordetella species.</title>
        <authorList>
            <person name="Weigand M.R."/>
            <person name="Loparev V."/>
            <person name="Peng Y."/>
            <person name="Bowden K.E."/>
            <person name="Tondella M.L."/>
            <person name="Williams M.M."/>
        </authorList>
    </citation>
    <scope>NUCLEOTIDE SEQUENCE [LARGE SCALE GENOMIC DNA]</scope>
    <source>
        <strain evidence="3">H720</strain>
    </source>
</reference>
<dbReference type="InterPro" id="IPR006680">
    <property type="entry name" value="Amidohydro-rel"/>
</dbReference>
<evidence type="ECO:0000313" key="2">
    <source>
        <dbReference type="EMBL" id="AZW17648.1"/>
    </source>
</evidence>
<gene>
    <name evidence="2" type="ORF">CS347_13170</name>
</gene>
<dbReference type="InterPro" id="IPR052358">
    <property type="entry name" value="Aro_Compnd_Degr_Hydrolases"/>
</dbReference>
<dbReference type="KEGG" id="bhz:ACR54_03619"/>
<organism evidence="2 3">
    <name type="scientific">Bordetella hinzii</name>
    <dbReference type="NCBI Taxonomy" id="103855"/>
    <lineage>
        <taxon>Bacteria</taxon>
        <taxon>Pseudomonadati</taxon>
        <taxon>Pseudomonadota</taxon>
        <taxon>Betaproteobacteria</taxon>
        <taxon>Burkholderiales</taxon>
        <taxon>Alcaligenaceae</taxon>
        <taxon>Bordetella</taxon>
    </lineage>
</organism>
<dbReference type="RefSeq" id="WP_029581328.1">
    <property type="nucleotide sequence ID" value="NZ_CP012076.1"/>
</dbReference>
<evidence type="ECO:0000259" key="1">
    <source>
        <dbReference type="Pfam" id="PF04909"/>
    </source>
</evidence>
<dbReference type="PANTHER" id="PTHR35563:SF2">
    <property type="entry name" value="BARREL METAL-DEPENDENT HYDROLASE, PUTATIVE (AFU_ORTHOLOGUE AFUA_1G16240)-RELATED"/>
    <property type="match status" value="1"/>
</dbReference>
<dbReference type="Pfam" id="PF04909">
    <property type="entry name" value="Amidohydro_2"/>
    <property type="match status" value="1"/>
</dbReference>
<dbReference type="GeneID" id="92995016"/>
<dbReference type="Proteomes" id="UP000282741">
    <property type="component" value="Chromosome"/>
</dbReference>
<accession>A0AAN1RY47</accession>
<proteinExistence type="predicted"/>
<dbReference type="Gene3D" id="3.20.20.140">
    <property type="entry name" value="Metal-dependent hydrolases"/>
    <property type="match status" value="1"/>
</dbReference>
<sequence length="285" mass="31591">MKSVPPPHPSPRAPAYALPPGSCDSHVHVYGPAARFPYAPERRYDPPDAPIETLQRLHRHLGVERAVLVQATVHGTDNRAMLDAIARDPQRYRGVALVGDDTGLPELQSLHEQGVRGLRYNFMPHLGPPADLDAVMRMARRIAGLGWHIQLHARAEDLAGMSAFLRALPLPYVIDHMGRVMVQDGPSALETLLRVLEHPRAWIKLSGPERLSASLGPAYADVIPIARRILQAAEGRAVWGLDWPHPNVREIPDDGDLIDILPAYGDALALRKLLVDNPRQLYFYT</sequence>
<dbReference type="AlphaFoldDB" id="A0AAN1RY47"/>
<evidence type="ECO:0000313" key="3">
    <source>
        <dbReference type="Proteomes" id="UP000282741"/>
    </source>
</evidence>
<dbReference type="InterPro" id="IPR032466">
    <property type="entry name" value="Metal_Hydrolase"/>
</dbReference>
<feature type="domain" description="Amidohydrolase-related" evidence="1">
    <location>
        <begin position="23"/>
        <end position="283"/>
    </location>
</feature>
<dbReference type="PANTHER" id="PTHR35563">
    <property type="entry name" value="BARREL METAL-DEPENDENT HYDROLASE, PUTATIVE (AFU_ORTHOLOGUE AFUA_1G16240)-RELATED"/>
    <property type="match status" value="1"/>
</dbReference>
<dbReference type="EMBL" id="CP024172">
    <property type="protein sequence ID" value="AZW17648.1"/>
    <property type="molecule type" value="Genomic_DNA"/>
</dbReference>
<protein>
    <submittedName>
        <fullName evidence="2">2-pyrone-4,6-dicarboxylate hydrolase</fullName>
    </submittedName>
</protein>